<dbReference type="SUPFAM" id="SSF53448">
    <property type="entry name" value="Nucleotide-diphospho-sugar transferases"/>
    <property type="match status" value="1"/>
</dbReference>
<evidence type="ECO:0000313" key="2">
    <source>
        <dbReference type="EMBL" id="MFC4211322.1"/>
    </source>
</evidence>
<dbReference type="Gene3D" id="3.90.550.10">
    <property type="entry name" value="Spore Coat Polysaccharide Biosynthesis Protein SpsA, Chain A"/>
    <property type="match status" value="1"/>
</dbReference>
<dbReference type="InterPro" id="IPR001173">
    <property type="entry name" value="Glyco_trans_2-like"/>
</dbReference>
<accession>A0ABV8PBH2</accession>
<sequence length="300" mass="35216">MITYAEISIIICVYNEECFLKALRSIKNNYCYNKIEVIIINDCSHNPITNRLLHWLQKKTKVIIKRTDKNIGLSGARNLGISIATSPYIIPLDADDILPPYAVDLILKTFKSQINVDFIYGDYLKNDVEKNTHIHVSNAVISTQSSLNIFALLNNWTLLGSSPFKKETWFRIKGYSLEYSNNVQDVDFWLKALKNGMKGFYVNKILYIWNISEKGMNSTYNRKYNYYLLQDHLEFYSLYYNKNILINKIVNGLYSNHEFLELIKFYMQHFWSVKLINHLKVVYIPVLIIKSLKYNKSIVK</sequence>
<gene>
    <name evidence="2" type="ORF">ACFOWA_09030</name>
</gene>
<reference evidence="3" key="1">
    <citation type="journal article" date="2019" name="Int. J. Syst. Evol. Microbiol.">
        <title>The Global Catalogue of Microorganisms (GCM) 10K type strain sequencing project: providing services to taxonomists for standard genome sequencing and annotation.</title>
        <authorList>
            <consortium name="The Broad Institute Genomics Platform"/>
            <consortium name="The Broad Institute Genome Sequencing Center for Infectious Disease"/>
            <person name="Wu L."/>
            <person name="Ma J."/>
        </authorList>
    </citation>
    <scope>NUCLEOTIDE SEQUENCE [LARGE SCALE GENOMIC DNA]</scope>
    <source>
        <strain evidence="3">CCM 8691</strain>
    </source>
</reference>
<dbReference type="InterPro" id="IPR029044">
    <property type="entry name" value="Nucleotide-diphossugar_trans"/>
</dbReference>
<evidence type="ECO:0000313" key="3">
    <source>
        <dbReference type="Proteomes" id="UP001595789"/>
    </source>
</evidence>
<organism evidence="2 3">
    <name type="scientific">Pedobacter lithocola</name>
    <dbReference type="NCBI Taxonomy" id="1908239"/>
    <lineage>
        <taxon>Bacteria</taxon>
        <taxon>Pseudomonadati</taxon>
        <taxon>Bacteroidota</taxon>
        <taxon>Sphingobacteriia</taxon>
        <taxon>Sphingobacteriales</taxon>
        <taxon>Sphingobacteriaceae</taxon>
        <taxon>Pedobacter</taxon>
    </lineage>
</organism>
<dbReference type="Pfam" id="PF00535">
    <property type="entry name" value="Glycos_transf_2"/>
    <property type="match status" value="1"/>
</dbReference>
<dbReference type="CDD" id="cd00761">
    <property type="entry name" value="Glyco_tranf_GTA_type"/>
    <property type="match status" value="1"/>
</dbReference>
<comment type="caution">
    <text evidence="2">The sequence shown here is derived from an EMBL/GenBank/DDBJ whole genome shotgun (WGS) entry which is preliminary data.</text>
</comment>
<dbReference type="PANTHER" id="PTHR43685">
    <property type="entry name" value="GLYCOSYLTRANSFERASE"/>
    <property type="match status" value="1"/>
</dbReference>
<dbReference type="RefSeq" id="WP_378984247.1">
    <property type="nucleotide sequence ID" value="NZ_JBHSBW010000009.1"/>
</dbReference>
<evidence type="ECO:0000259" key="1">
    <source>
        <dbReference type="Pfam" id="PF00535"/>
    </source>
</evidence>
<dbReference type="EMBL" id="JBHSBW010000009">
    <property type="protein sequence ID" value="MFC4211322.1"/>
    <property type="molecule type" value="Genomic_DNA"/>
</dbReference>
<dbReference type="InterPro" id="IPR050834">
    <property type="entry name" value="Glycosyltransf_2"/>
</dbReference>
<name>A0ABV8PBH2_9SPHI</name>
<dbReference type="Proteomes" id="UP001595789">
    <property type="component" value="Unassembled WGS sequence"/>
</dbReference>
<dbReference type="PANTHER" id="PTHR43685:SF2">
    <property type="entry name" value="GLYCOSYLTRANSFERASE 2-LIKE DOMAIN-CONTAINING PROTEIN"/>
    <property type="match status" value="1"/>
</dbReference>
<feature type="domain" description="Glycosyltransferase 2-like" evidence="1">
    <location>
        <begin position="8"/>
        <end position="143"/>
    </location>
</feature>
<keyword evidence="3" id="KW-1185">Reference proteome</keyword>
<proteinExistence type="predicted"/>
<protein>
    <submittedName>
        <fullName evidence="2">Glycosyltransferase family 2 protein</fullName>
    </submittedName>
</protein>